<organism evidence="3 4">
    <name type="scientific">Plasmodium chabaudi chabaudi</name>
    <dbReference type="NCBI Taxonomy" id="31271"/>
    <lineage>
        <taxon>Eukaryota</taxon>
        <taxon>Sar</taxon>
        <taxon>Alveolata</taxon>
        <taxon>Apicomplexa</taxon>
        <taxon>Aconoidasida</taxon>
        <taxon>Haemosporida</taxon>
        <taxon>Plasmodiidae</taxon>
        <taxon>Plasmodium</taxon>
        <taxon>Plasmodium (Vinckeia)</taxon>
    </lineage>
</organism>
<dbReference type="EMBL" id="LT608170">
    <property type="protein sequence ID" value="SCL98108.1"/>
    <property type="molecule type" value="Genomic_DNA"/>
</dbReference>
<protein>
    <recommendedName>
        <fullName evidence="5">Transporter</fullName>
    </recommendedName>
</protein>
<feature type="compositionally biased region" description="Polar residues" evidence="1">
    <location>
        <begin position="97"/>
        <end position="106"/>
    </location>
</feature>
<keyword evidence="2" id="KW-0472">Membrane</keyword>
<feature type="transmembrane region" description="Helical" evidence="2">
    <location>
        <begin position="348"/>
        <end position="371"/>
    </location>
</feature>
<dbReference type="SUPFAM" id="SSF103473">
    <property type="entry name" value="MFS general substrate transporter"/>
    <property type="match status" value="1"/>
</dbReference>
<feature type="transmembrane region" description="Helical" evidence="2">
    <location>
        <begin position="197"/>
        <end position="219"/>
    </location>
</feature>
<feature type="transmembrane region" description="Helical" evidence="2">
    <location>
        <begin position="262"/>
        <end position="286"/>
    </location>
</feature>
<reference evidence="3 4" key="1">
    <citation type="submission" date="2016-08" db="EMBL/GenBank/DDBJ databases">
        <authorList>
            <consortium name="Pathogen Informatics"/>
        </authorList>
    </citation>
    <scope>NUCLEOTIDE SEQUENCE [LARGE SCALE GENOMIC DNA]</scope>
    <source>
        <strain evidence="3 4">AJ</strain>
    </source>
</reference>
<proteinExistence type="predicted"/>
<feature type="compositionally biased region" description="Gly residues" evidence="1">
    <location>
        <begin position="19"/>
        <end position="29"/>
    </location>
</feature>
<feature type="transmembrane region" description="Helical" evidence="2">
    <location>
        <begin position="656"/>
        <end position="675"/>
    </location>
</feature>
<name>A0A1C6X5C6_PLACU</name>
<dbReference type="AlphaFoldDB" id="A0A1C6X5C6"/>
<dbReference type="InterPro" id="IPR036259">
    <property type="entry name" value="MFS_trans_sf"/>
</dbReference>
<accession>A0A1C6X5C6</accession>
<feature type="transmembrane region" description="Helical" evidence="2">
    <location>
        <begin position="487"/>
        <end position="509"/>
    </location>
</feature>
<evidence type="ECO:0000313" key="3">
    <source>
        <dbReference type="EMBL" id="SCL98108.1"/>
    </source>
</evidence>
<feature type="transmembrane region" description="Helical" evidence="2">
    <location>
        <begin position="316"/>
        <end position="336"/>
    </location>
</feature>
<dbReference type="Proteomes" id="UP000507163">
    <property type="component" value="Chromosome 4"/>
</dbReference>
<feature type="transmembrane region" description="Helical" evidence="2">
    <location>
        <begin position="627"/>
        <end position="650"/>
    </location>
</feature>
<feature type="transmembrane region" description="Helical" evidence="2">
    <location>
        <begin position="562"/>
        <end position="580"/>
    </location>
</feature>
<feature type="region of interest" description="Disordered" evidence="1">
    <location>
        <begin position="1"/>
        <end position="106"/>
    </location>
</feature>
<evidence type="ECO:0008006" key="5">
    <source>
        <dbReference type="Google" id="ProtNLM"/>
    </source>
</evidence>
<keyword evidence="2" id="KW-0812">Transmembrane</keyword>
<feature type="transmembrane region" description="Helical" evidence="2">
    <location>
        <begin position="521"/>
        <end position="542"/>
    </location>
</feature>
<evidence type="ECO:0000256" key="1">
    <source>
        <dbReference type="SAM" id="MobiDB-lite"/>
    </source>
</evidence>
<evidence type="ECO:0000313" key="4">
    <source>
        <dbReference type="Proteomes" id="UP000507163"/>
    </source>
</evidence>
<feature type="compositionally biased region" description="Low complexity" evidence="1">
    <location>
        <begin position="36"/>
        <end position="53"/>
    </location>
</feature>
<keyword evidence="2" id="KW-1133">Transmembrane helix</keyword>
<gene>
    <name evidence="3" type="ORF">PCHAJ_000050800</name>
</gene>
<feature type="transmembrane region" description="Helical" evidence="2">
    <location>
        <begin position="226"/>
        <end position="250"/>
    </location>
</feature>
<sequence length="694" mass="80520">MVVHAAGNTDHVDMNDNYGGSGSPDGQGHYGYENEGNQNVDGGLNNNLLNNDGKNSKKKNKYISGMFKNKNDKNQNTDENGNVPYRSFNDDGKEGENSNNKSDNQKFSEVYNSIYEDLKKKKSGIKQKHGNNNSYEINYSSDHVNSMSSSVDGDSIFNDDVLKRYAVGQIFNTIRTSFHWAMTPLLLFFLFEQYSVFFVYRFISFLILLLFTPVSLYLIKKQNIRFFLLATNTTRAILWGVYIPLLYYIYQDYIKKYYLDSIYEFFFCLLIILDCMCINLSSILDIDNNGLDYISKKFDIRVTERAHKKYLTLHQFFSDISVALFNPLIAFVMYLFSRFFYPENHRDLFVYLTSLFFAVTSIVSLVVYTIGIEEGDSSHKKGKSNDNNYDLETNADIVEGGNAKHEANENDFDQYYEKNISNQPNQYVTSFTNAYPSISVMQNQIYNINDNYDPYSNKEIITLKDQYKAHFCSLGTSLKTVFCDFRLLYYLITLSFLNSAEDIMTYMIIPLTSIFICEYQYIEKLFIKVLISIILTSLAKCFENTSYYCNKKNIVTIKDHSLGMFLLGFALVIFMFPFLLIDFMSFAIFLVFYTVCSFLFFFFSVNLKAKFSLHFQKRTEGYKSSDIHSFAGLFMSFMNSIFILCMLTLLSYSRSYVTNHATICIFFIIMLFIFCKIGNIVWSGYNYSESTKIN</sequence>
<evidence type="ECO:0000256" key="2">
    <source>
        <dbReference type="SAM" id="Phobius"/>
    </source>
</evidence>
<feature type="transmembrane region" description="Helical" evidence="2">
    <location>
        <begin position="586"/>
        <end position="607"/>
    </location>
</feature>